<evidence type="ECO:0000256" key="1">
    <source>
        <dbReference type="ARBA" id="ARBA00004127"/>
    </source>
</evidence>
<gene>
    <name evidence="9" type="ORF">ENH_00018480</name>
</gene>
<keyword evidence="3 7" id="KW-0812">Transmembrane</keyword>
<evidence type="ECO:0000256" key="4">
    <source>
        <dbReference type="ARBA" id="ARBA00022989"/>
    </source>
</evidence>
<dbReference type="Pfam" id="PF06454">
    <property type="entry name" value="THH1_TOM1-3_dom"/>
    <property type="match status" value="1"/>
</dbReference>
<dbReference type="GO" id="GO:0012505">
    <property type="term" value="C:endomembrane system"/>
    <property type="evidence" value="ECO:0007669"/>
    <property type="project" value="UniProtKB-SubCell"/>
</dbReference>
<evidence type="ECO:0000256" key="5">
    <source>
        <dbReference type="ARBA" id="ARBA00023136"/>
    </source>
</evidence>
<feature type="transmembrane region" description="Helical" evidence="7">
    <location>
        <begin position="267"/>
        <end position="289"/>
    </location>
</feature>
<dbReference type="PANTHER" id="PTHR31142">
    <property type="entry name" value="TOBAMOVIRUS MULTIPLICATION PROTEIN 1-LIKE ISOFORM X1"/>
    <property type="match status" value="1"/>
</dbReference>
<evidence type="ECO:0000256" key="2">
    <source>
        <dbReference type="ARBA" id="ARBA00006779"/>
    </source>
</evidence>
<evidence type="ECO:0000256" key="3">
    <source>
        <dbReference type="ARBA" id="ARBA00022692"/>
    </source>
</evidence>
<evidence type="ECO:0000256" key="6">
    <source>
        <dbReference type="SAM" id="MobiDB-lite"/>
    </source>
</evidence>
<feature type="transmembrane region" description="Helical" evidence="7">
    <location>
        <begin position="70"/>
        <end position="93"/>
    </location>
</feature>
<dbReference type="Proteomes" id="UP000030754">
    <property type="component" value="Unassembled WGS sequence"/>
</dbReference>
<feature type="transmembrane region" description="Helical" evidence="7">
    <location>
        <begin position="6"/>
        <end position="28"/>
    </location>
</feature>
<evidence type="ECO:0000259" key="8">
    <source>
        <dbReference type="Pfam" id="PF06454"/>
    </source>
</evidence>
<accession>U6MV01</accession>
<feature type="compositionally biased region" description="Polar residues" evidence="6">
    <location>
        <begin position="413"/>
        <end position="437"/>
    </location>
</feature>
<keyword evidence="10" id="KW-1185">Reference proteome</keyword>
<evidence type="ECO:0000313" key="9">
    <source>
        <dbReference type="EMBL" id="CDJ66289.1"/>
    </source>
</evidence>
<reference evidence="9" key="1">
    <citation type="submission" date="2013-10" db="EMBL/GenBank/DDBJ databases">
        <title>Genomic analysis of the causative agents of coccidiosis in chickens.</title>
        <authorList>
            <person name="Reid A.J."/>
            <person name="Blake D."/>
            <person name="Billington K."/>
            <person name="Browne H."/>
            <person name="Dunn M."/>
            <person name="Hung S."/>
            <person name="Kawahara F."/>
            <person name="Miranda-Saavedra D."/>
            <person name="Mourier T."/>
            <person name="Nagra H."/>
            <person name="Otto T.D."/>
            <person name="Rawlings N."/>
            <person name="Sanchez A."/>
            <person name="Sanders M."/>
            <person name="Subramaniam C."/>
            <person name="Tay Y."/>
            <person name="Dear P."/>
            <person name="Doerig C."/>
            <person name="Gruber A."/>
            <person name="Parkinson J."/>
            <person name="Shirley M."/>
            <person name="Wan K.L."/>
            <person name="Berriman M."/>
            <person name="Tomley F."/>
            <person name="Pain A."/>
        </authorList>
    </citation>
    <scope>NUCLEOTIDE SEQUENCE [LARGE SCALE GENOMIC DNA]</scope>
    <source>
        <strain evidence="9">Houghton</strain>
    </source>
</reference>
<reference evidence="9" key="2">
    <citation type="submission" date="2013-10" db="EMBL/GenBank/DDBJ databases">
        <authorList>
            <person name="Aslett M."/>
        </authorList>
    </citation>
    <scope>NUCLEOTIDE SEQUENCE [LARGE SCALE GENOMIC DNA]</scope>
    <source>
        <strain evidence="9">Houghton</strain>
    </source>
</reference>
<dbReference type="VEuPathDB" id="ToxoDB:ENH_00018480"/>
<dbReference type="GeneID" id="25472021"/>
<feature type="transmembrane region" description="Helical" evidence="7">
    <location>
        <begin position="185"/>
        <end position="206"/>
    </location>
</feature>
<name>U6MV01_9EIME</name>
<comment type="similarity">
    <text evidence="2">Belongs to the plant tobamovirus multiplication TOM1 protein family.</text>
</comment>
<feature type="region of interest" description="Disordered" evidence="6">
    <location>
        <begin position="411"/>
        <end position="437"/>
    </location>
</feature>
<dbReference type="InterPro" id="IPR009457">
    <property type="entry name" value="THH1/TOM1/TOM3_dom"/>
</dbReference>
<organism evidence="9 10">
    <name type="scientific">Eimeria necatrix</name>
    <dbReference type="NCBI Taxonomy" id="51315"/>
    <lineage>
        <taxon>Eukaryota</taxon>
        <taxon>Sar</taxon>
        <taxon>Alveolata</taxon>
        <taxon>Apicomplexa</taxon>
        <taxon>Conoidasida</taxon>
        <taxon>Coccidia</taxon>
        <taxon>Eucoccidiorida</taxon>
        <taxon>Eimeriorina</taxon>
        <taxon>Eimeriidae</taxon>
        <taxon>Eimeria</taxon>
    </lineage>
</organism>
<dbReference type="PANTHER" id="PTHR31142:SF3">
    <property type="entry name" value="THH1_TOM1_TOM3 DOMAIN-CONTAINING PROTEIN"/>
    <property type="match status" value="1"/>
</dbReference>
<dbReference type="EMBL" id="HG723525">
    <property type="protein sequence ID" value="CDJ66289.1"/>
    <property type="molecule type" value="Genomic_DNA"/>
</dbReference>
<feature type="transmembrane region" description="Helical" evidence="7">
    <location>
        <begin position="309"/>
        <end position="330"/>
    </location>
</feature>
<feature type="transmembrane region" description="Helical" evidence="7">
    <location>
        <begin position="140"/>
        <end position="164"/>
    </location>
</feature>
<keyword evidence="5 7" id="KW-0472">Membrane</keyword>
<dbReference type="AlphaFoldDB" id="U6MV01"/>
<evidence type="ECO:0000256" key="7">
    <source>
        <dbReference type="SAM" id="Phobius"/>
    </source>
</evidence>
<proteinExistence type="inferred from homology"/>
<dbReference type="OrthoDB" id="347140at2759"/>
<feature type="transmembrane region" description="Helical" evidence="7">
    <location>
        <begin position="226"/>
        <end position="246"/>
    </location>
</feature>
<comment type="subcellular location">
    <subcellularLocation>
        <location evidence="1">Endomembrane system</location>
        <topology evidence="1">Multi-pass membrane protein</topology>
    </subcellularLocation>
</comment>
<dbReference type="RefSeq" id="XP_013434757.1">
    <property type="nucleotide sequence ID" value="XM_013579303.1"/>
</dbReference>
<evidence type="ECO:0000313" key="10">
    <source>
        <dbReference type="Proteomes" id="UP000030754"/>
    </source>
</evidence>
<dbReference type="InterPro" id="IPR040226">
    <property type="entry name" value="THH1/TOM1/TOM3"/>
</dbReference>
<sequence>MAIDIAGSPCLFMEGEGLLFVLLGGLTLRQLLKMHSSLKNQPSFPAGDASGENSPAPLSRISLSGGQTRFSFISLLFASSLCRAVALFGTAFLCRRVQLQTAELLSAPQHKEAPETPEHNAADSGEAPPPAFNFSLDEEWIVYLLDSIPSLIFCSAVSLVILFWARIYYAANLVAYPLFSRMHSVLSVVLFVSYAFCVSVAVLLQAKRAACAFLQGLEALLFGTEAIAFLFYGIKASTQYAALISVAKKVSERGKSAPRKSSIVRRVIFLSMVCPVLFGLRSFMAFKGATPPLHPLHTLPEGIASPQLLAGQIYFLTEWVPTLLILFTFWHRKGGSARSQQHRPSTVPAEAEEEVVAGSFDSTIMAPLMQQNVYPFTPSPPHPQAQGDISHGAAMPSEVYPQFMHPQVPYRDSFSNYGQTTSPSGYYNAQYPQQGQH</sequence>
<keyword evidence="4 7" id="KW-1133">Transmembrane helix</keyword>
<feature type="domain" description="THH1/TOM1/TOM3" evidence="8">
    <location>
        <begin position="136"/>
        <end position="331"/>
    </location>
</feature>
<protein>
    <recommendedName>
        <fullName evidence="8">THH1/TOM1/TOM3 domain-containing protein</fullName>
    </recommendedName>
</protein>